<protein>
    <submittedName>
        <fullName evidence="2">AntA/AntB antirepressor family protein</fullName>
    </submittedName>
</protein>
<dbReference type="Proteomes" id="UP001232117">
    <property type="component" value="Chromosome"/>
</dbReference>
<dbReference type="RefSeq" id="WP_264533447.1">
    <property type="nucleotide sequence ID" value="NZ_CP092332.1"/>
</dbReference>
<proteinExistence type="predicted"/>
<dbReference type="PANTHER" id="PTHR36180">
    <property type="entry name" value="DNA-BINDING PROTEIN-RELATED-RELATED"/>
    <property type="match status" value="1"/>
</dbReference>
<gene>
    <name evidence="2" type="ORF">MG292_06895</name>
</gene>
<name>A0ABY8N3I7_9FLAO</name>
<evidence type="ECO:0000313" key="3">
    <source>
        <dbReference type="Proteomes" id="UP001232117"/>
    </source>
</evidence>
<feature type="domain" description="AntA/AntB antirepressor" evidence="1">
    <location>
        <begin position="17"/>
        <end position="82"/>
    </location>
</feature>
<reference evidence="2 3" key="1">
    <citation type="submission" date="2023-06" db="EMBL/GenBank/DDBJ databases">
        <title>Complete Genome Sequence of Flavobacterium keumense K3R-10.</title>
        <authorList>
            <person name="Jeong H."/>
            <person name="Jhang S.Y."/>
            <person name="Kim J.N."/>
        </authorList>
    </citation>
    <scope>NUCLEOTIDE SEQUENCE [LARGE SCALE GENOMIC DNA]</scope>
    <source>
        <strain evidence="2 3">K3R-10</strain>
    </source>
</reference>
<accession>A0ABY8N3I7</accession>
<keyword evidence="3" id="KW-1185">Reference proteome</keyword>
<evidence type="ECO:0000259" key="1">
    <source>
        <dbReference type="Pfam" id="PF08346"/>
    </source>
</evidence>
<organism evidence="2 3">
    <name type="scientific">Flavobacterium keumense</name>
    <dbReference type="NCBI Taxonomy" id="1306518"/>
    <lineage>
        <taxon>Bacteria</taxon>
        <taxon>Pseudomonadati</taxon>
        <taxon>Bacteroidota</taxon>
        <taxon>Flavobacteriia</taxon>
        <taxon>Flavobacteriales</taxon>
        <taxon>Flavobacteriaceae</taxon>
        <taxon>Flavobacterium</taxon>
    </lineage>
</organism>
<dbReference type="InterPro" id="IPR013557">
    <property type="entry name" value="AntA/B_antirep"/>
</dbReference>
<evidence type="ECO:0000313" key="2">
    <source>
        <dbReference type="EMBL" id="WGK93824.1"/>
    </source>
</evidence>
<dbReference type="Pfam" id="PF08346">
    <property type="entry name" value="AntA"/>
    <property type="match status" value="1"/>
</dbReference>
<sequence>MENLINITTNEQGLSVVSARELHSFLDVKTEFKDWMPRMLEYGFEEDKDFSSFLSKSTGGRPSKEFALTIDTAKEIAMIQRSEKGKQARTYFIECEKIAKSKVKPLTQAEQLYENAKLLLEIDRKQKETDRRIDLLEAKTQTLHNYFTIVGFANLNNINCGLQLASKLGRICKAEARREGYMLETMPDPRFGVVNLYPVKLLIKIFTEQNLISN</sequence>
<dbReference type="EMBL" id="CP092332">
    <property type="protein sequence ID" value="WGK93824.1"/>
    <property type="molecule type" value="Genomic_DNA"/>
</dbReference>
<dbReference type="PANTHER" id="PTHR36180:SF1">
    <property type="entry name" value="ANTA_ANTB ANTIREPRESSOR DOMAIN-CONTAINING PROTEIN"/>
    <property type="match status" value="1"/>
</dbReference>